<dbReference type="InterPro" id="IPR019674">
    <property type="entry name" value="Lipoprotein_LpqN/LpqT-like"/>
</dbReference>
<keyword evidence="4" id="KW-1185">Reference proteome</keyword>
<evidence type="ECO:0000256" key="2">
    <source>
        <dbReference type="SAM" id="SignalP"/>
    </source>
</evidence>
<accession>A0A850PS58</accession>
<evidence type="ECO:0008006" key="5">
    <source>
        <dbReference type="Google" id="ProtNLM"/>
    </source>
</evidence>
<gene>
    <name evidence="3" type="ORF">HLY00_5119</name>
</gene>
<organism evidence="3 4">
    <name type="scientific">Mycolicibacterium hippocampi</name>
    <dbReference type="NCBI Taxonomy" id="659824"/>
    <lineage>
        <taxon>Bacteria</taxon>
        <taxon>Bacillati</taxon>
        <taxon>Actinomycetota</taxon>
        <taxon>Actinomycetes</taxon>
        <taxon>Mycobacteriales</taxon>
        <taxon>Mycobacteriaceae</taxon>
        <taxon>Mycolicibacterium</taxon>
    </lineage>
</organism>
<feature type="signal peptide" evidence="2">
    <location>
        <begin position="1"/>
        <end position="23"/>
    </location>
</feature>
<evidence type="ECO:0000313" key="4">
    <source>
        <dbReference type="Proteomes" id="UP000570517"/>
    </source>
</evidence>
<dbReference type="Pfam" id="PF10738">
    <property type="entry name" value="Lpp-LpqN"/>
    <property type="match status" value="1"/>
</dbReference>
<protein>
    <recommendedName>
        <fullName evidence="5">Lipoprotein LpqN</fullName>
    </recommendedName>
</protein>
<evidence type="ECO:0000313" key="3">
    <source>
        <dbReference type="EMBL" id="NVN53149.1"/>
    </source>
</evidence>
<feature type="chain" id="PRO_5039146678" description="Lipoprotein LpqN" evidence="2">
    <location>
        <begin position="24"/>
        <end position="215"/>
    </location>
</feature>
<dbReference type="Proteomes" id="UP000570517">
    <property type="component" value="Unassembled WGS sequence"/>
</dbReference>
<sequence>MPVILRSLLVVLVSTLLLTGCSRDVPGTAVMAAGTGPEASTSADGECATVAAPLSDIPTVDDDEPQMRIPVPQGWERNSMMDSRIIRYAIVAQDLISDGFAPNAVVTLESVRGTPDPDIVFGENRNNLVTMMGASDLETESNSTCGFPSETTSYIAPPMGPAPERPIIMHAVVADAGNTTYLATLTLQTAEGGNPTYLRDAQEIVDGFQLLLPTS</sequence>
<keyword evidence="1 2" id="KW-0732">Signal</keyword>
<dbReference type="RefSeq" id="WP_178361364.1">
    <property type="nucleotide sequence ID" value="NZ_JABFYL010000048.1"/>
</dbReference>
<dbReference type="PROSITE" id="PS51257">
    <property type="entry name" value="PROKAR_LIPOPROTEIN"/>
    <property type="match status" value="1"/>
</dbReference>
<name>A0A850PS58_9MYCO</name>
<dbReference type="Gene3D" id="3.40.1000.10">
    <property type="entry name" value="Mog1/PsbP, alpha/beta/alpha sandwich"/>
    <property type="match status" value="1"/>
</dbReference>
<comment type="caution">
    <text evidence="3">The sequence shown here is derived from an EMBL/GenBank/DDBJ whole genome shotgun (WGS) entry which is preliminary data.</text>
</comment>
<proteinExistence type="predicted"/>
<dbReference type="AlphaFoldDB" id="A0A850PS58"/>
<evidence type="ECO:0000256" key="1">
    <source>
        <dbReference type="ARBA" id="ARBA00022729"/>
    </source>
</evidence>
<reference evidence="3 4" key="1">
    <citation type="submission" date="2020-05" db="EMBL/GenBank/DDBJ databases">
        <title>Draft genome sequence of Mycobacterium hippocampi DL, isolated from European seabass, Dicentrarchus labrax, reared in fish farms.</title>
        <authorList>
            <person name="Stathopoulou P."/>
            <person name="Asimakis E."/>
            <person name="Tzokas K."/>
            <person name="Batargias C."/>
            <person name="Tsiamis G."/>
        </authorList>
    </citation>
    <scope>NUCLEOTIDE SEQUENCE [LARGE SCALE GENOMIC DNA]</scope>
    <source>
        <strain evidence="3 4">DL</strain>
    </source>
</reference>
<dbReference type="EMBL" id="JABFYL010000048">
    <property type="protein sequence ID" value="NVN53149.1"/>
    <property type="molecule type" value="Genomic_DNA"/>
</dbReference>